<dbReference type="PANTHER" id="PTHR14226:SF76">
    <property type="entry name" value="NTE FAMILY PROTEIN RSSA"/>
    <property type="match status" value="1"/>
</dbReference>
<keyword evidence="2" id="KW-0442">Lipid degradation</keyword>
<proteinExistence type="predicted"/>
<dbReference type="InterPro" id="IPR050301">
    <property type="entry name" value="NTE"/>
</dbReference>
<dbReference type="EMBL" id="VSSQ01000802">
    <property type="protein sequence ID" value="MPM01533.1"/>
    <property type="molecule type" value="Genomic_DNA"/>
</dbReference>
<dbReference type="InterPro" id="IPR002641">
    <property type="entry name" value="PNPLA_dom"/>
</dbReference>
<name>A0A644WG71_9ZZZZ</name>
<evidence type="ECO:0000256" key="3">
    <source>
        <dbReference type="ARBA" id="ARBA00023098"/>
    </source>
</evidence>
<dbReference type="PROSITE" id="PS51635">
    <property type="entry name" value="PNPLA"/>
    <property type="match status" value="1"/>
</dbReference>
<protein>
    <submittedName>
        <fullName evidence="5">Putative NTE family protein</fullName>
    </submittedName>
</protein>
<keyword evidence="3" id="KW-0443">Lipid metabolism</keyword>
<dbReference type="AlphaFoldDB" id="A0A644WG71"/>
<dbReference type="Gene3D" id="3.40.1090.10">
    <property type="entry name" value="Cytosolic phospholipase A2 catalytic domain"/>
    <property type="match status" value="2"/>
</dbReference>
<evidence type="ECO:0000259" key="4">
    <source>
        <dbReference type="PROSITE" id="PS51635"/>
    </source>
</evidence>
<dbReference type="GO" id="GO:0016042">
    <property type="term" value="P:lipid catabolic process"/>
    <property type="evidence" value="ECO:0007669"/>
    <property type="project" value="UniProtKB-KW"/>
</dbReference>
<dbReference type="SUPFAM" id="SSF52151">
    <property type="entry name" value="FabD/lysophospholipase-like"/>
    <property type="match status" value="1"/>
</dbReference>
<accession>A0A644WG71</accession>
<feature type="domain" description="PNPLA" evidence="4">
    <location>
        <begin position="1"/>
        <end position="152"/>
    </location>
</feature>
<reference evidence="5" key="1">
    <citation type="submission" date="2019-08" db="EMBL/GenBank/DDBJ databases">
        <authorList>
            <person name="Kucharzyk K."/>
            <person name="Murdoch R.W."/>
            <person name="Higgins S."/>
            <person name="Loffler F."/>
        </authorList>
    </citation>
    <scope>NUCLEOTIDE SEQUENCE</scope>
</reference>
<organism evidence="5">
    <name type="scientific">bioreactor metagenome</name>
    <dbReference type="NCBI Taxonomy" id="1076179"/>
    <lineage>
        <taxon>unclassified sequences</taxon>
        <taxon>metagenomes</taxon>
        <taxon>ecological metagenomes</taxon>
    </lineage>
</organism>
<sequence>MAHIGVLQALEGAGIRPDIIAGTSIGALVGGVYAAGKLDELEEVSLGLDWKKAAGYFLEVSFPRSGLIEGTKVTDFLSEIVGSAKIGALPVRYASVAADVMTGNEVVISDGDLVSAIRASISVPGIFTPARRNGSFLVDGGLVNPVPVSVCRAMGADVVIAVDLNNGRVKETPKGGLPAETQPEGGPGRNGIAAGEIFAWLERKTKGFDTGFLGPVKEWMSRDPAPGIFDVLGSSLRIMEEQIAAARLEIDRPDLLIRPSVGNVRFLEFHLAGEMIAEGFRSAKEALEGRALPEH</sequence>
<dbReference type="PANTHER" id="PTHR14226">
    <property type="entry name" value="NEUROPATHY TARGET ESTERASE/SWISS CHEESE D.MELANOGASTER"/>
    <property type="match status" value="1"/>
</dbReference>
<gene>
    <name evidence="5" type="ORF">SDC9_47773</name>
</gene>
<evidence type="ECO:0000256" key="1">
    <source>
        <dbReference type="ARBA" id="ARBA00022801"/>
    </source>
</evidence>
<evidence type="ECO:0000256" key="2">
    <source>
        <dbReference type="ARBA" id="ARBA00022963"/>
    </source>
</evidence>
<dbReference type="InterPro" id="IPR016035">
    <property type="entry name" value="Acyl_Trfase/lysoPLipase"/>
</dbReference>
<evidence type="ECO:0000313" key="5">
    <source>
        <dbReference type="EMBL" id="MPM01533.1"/>
    </source>
</evidence>
<keyword evidence="1" id="KW-0378">Hydrolase</keyword>
<dbReference type="Pfam" id="PF01734">
    <property type="entry name" value="Patatin"/>
    <property type="match status" value="1"/>
</dbReference>
<dbReference type="GO" id="GO:0016787">
    <property type="term" value="F:hydrolase activity"/>
    <property type="evidence" value="ECO:0007669"/>
    <property type="project" value="UniProtKB-KW"/>
</dbReference>
<comment type="caution">
    <text evidence="5">The sequence shown here is derived from an EMBL/GenBank/DDBJ whole genome shotgun (WGS) entry which is preliminary data.</text>
</comment>